<feature type="domain" description="Nucleotidyl transferase" evidence="1">
    <location>
        <begin position="5"/>
        <end position="190"/>
    </location>
</feature>
<dbReference type="InterPro" id="IPR046981">
    <property type="entry name" value="G1P_cyt_trans"/>
</dbReference>
<dbReference type="InterPro" id="IPR013446">
    <property type="entry name" value="G1P_cyt_trans-like"/>
</dbReference>
<dbReference type="PANTHER" id="PTHR47183">
    <property type="entry name" value="GLUCOSE-1-PHOSPHATE CYTIDYLYLTRANSFERASE-RELATED"/>
    <property type="match status" value="1"/>
</dbReference>
<dbReference type="GO" id="GO:0047343">
    <property type="term" value="F:glucose-1-phosphate cytidylyltransferase activity"/>
    <property type="evidence" value="ECO:0007669"/>
    <property type="project" value="UniProtKB-EC"/>
</dbReference>
<dbReference type="NCBIfam" id="TIGR02623">
    <property type="entry name" value="G1P_cyt_trans"/>
    <property type="match status" value="1"/>
</dbReference>
<dbReference type="Proteomes" id="UP000318017">
    <property type="component" value="Chromosome"/>
</dbReference>
<keyword evidence="2" id="KW-0808">Transferase</keyword>
<evidence type="ECO:0000313" key="3">
    <source>
        <dbReference type="Proteomes" id="UP000318017"/>
    </source>
</evidence>
<protein>
    <submittedName>
        <fullName evidence="2">Glucose-1-phosphate cytidylyltransferase</fullName>
        <ecNumber evidence="2">2.7.7.33</ecNumber>
    </submittedName>
</protein>
<accession>A0A518GHG0</accession>
<dbReference type="PANTHER" id="PTHR47183:SF1">
    <property type="entry name" value="GLUCOSE-1-PHOSPHATE CYTIDYLYLTRANSFERASE"/>
    <property type="match status" value="1"/>
</dbReference>
<dbReference type="CDD" id="cd02524">
    <property type="entry name" value="G1P_cytidylyltransferase"/>
    <property type="match status" value="1"/>
</dbReference>
<organism evidence="2 3">
    <name type="scientific">Aureliella helgolandensis</name>
    <dbReference type="NCBI Taxonomy" id="2527968"/>
    <lineage>
        <taxon>Bacteria</taxon>
        <taxon>Pseudomonadati</taxon>
        <taxon>Planctomycetota</taxon>
        <taxon>Planctomycetia</taxon>
        <taxon>Pirellulales</taxon>
        <taxon>Pirellulaceae</taxon>
        <taxon>Aureliella</taxon>
    </lineage>
</organism>
<reference evidence="2 3" key="1">
    <citation type="submission" date="2019-02" db="EMBL/GenBank/DDBJ databases">
        <title>Deep-cultivation of Planctomycetes and their phenomic and genomic characterization uncovers novel biology.</title>
        <authorList>
            <person name="Wiegand S."/>
            <person name="Jogler M."/>
            <person name="Boedeker C."/>
            <person name="Pinto D."/>
            <person name="Vollmers J."/>
            <person name="Rivas-Marin E."/>
            <person name="Kohn T."/>
            <person name="Peeters S.H."/>
            <person name="Heuer A."/>
            <person name="Rast P."/>
            <person name="Oberbeckmann S."/>
            <person name="Bunk B."/>
            <person name="Jeske O."/>
            <person name="Meyerdierks A."/>
            <person name="Storesund J.E."/>
            <person name="Kallscheuer N."/>
            <person name="Luecker S."/>
            <person name="Lage O.M."/>
            <person name="Pohl T."/>
            <person name="Merkel B.J."/>
            <person name="Hornburger P."/>
            <person name="Mueller R.-W."/>
            <person name="Bruemmer F."/>
            <person name="Labrenz M."/>
            <person name="Spormann A.M."/>
            <person name="Op den Camp H."/>
            <person name="Overmann J."/>
            <person name="Amann R."/>
            <person name="Jetten M.S.M."/>
            <person name="Mascher T."/>
            <person name="Medema M.H."/>
            <person name="Devos D.P."/>
            <person name="Kaster A.-K."/>
            <person name="Ovreas L."/>
            <person name="Rohde M."/>
            <person name="Galperin M.Y."/>
            <person name="Jogler C."/>
        </authorList>
    </citation>
    <scope>NUCLEOTIDE SEQUENCE [LARGE SCALE GENOMIC DNA]</scope>
    <source>
        <strain evidence="2 3">Q31a</strain>
    </source>
</reference>
<dbReference type="GO" id="GO:0009243">
    <property type="term" value="P:O antigen biosynthetic process"/>
    <property type="evidence" value="ECO:0007669"/>
    <property type="project" value="InterPro"/>
</dbReference>
<name>A0A518GHG0_9BACT</name>
<evidence type="ECO:0000259" key="1">
    <source>
        <dbReference type="Pfam" id="PF00483"/>
    </source>
</evidence>
<dbReference type="SUPFAM" id="SSF53448">
    <property type="entry name" value="Nucleotide-diphospho-sugar transferases"/>
    <property type="match status" value="1"/>
</dbReference>
<gene>
    <name evidence="2" type="primary">rfbF</name>
    <name evidence="2" type="ORF">Q31a_64240</name>
</gene>
<dbReference type="InterPro" id="IPR005835">
    <property type="entry name" value="NTP_transferase_dom"/>
</dbReference>
<dbReference type="EMBL" id="CP036298">
    <property type="protein sequence ID" value="QDV28031.1"/>
    <property type="molecule type" value="Genomic_DNA"/>
</dbReference>
<dbReference type="EC" id="2.7.7.33" evidence="2"/>
<keyword evidence="2" id="KW-0548">Nucleotidyltransferase</keyword>
<dbReference type="Pfam" id="PF00483">
    <property type="entry name" value="NTP_transferase"/>
    <property type="match status" value="1"/>
</dbReference>
<proteinExistence type="predicted"/>
<dbReference type="Gene3D" id="3.90.550.10">
    <property type="entry name" value="Spore Coat Polysaccharide Biosynthesis Protein SpsA, Chain A"/>
    <property type="match status" value="1"/>
</dbReference>
<dbReference type="AlphaFoldDB" id="A0A518GHG0"/>
<sequence length="244" mass="28237">MREETEYRPKPLVEIGGRPILWHIMKMYAHYGMHEFVLCLGYRGQMIRNYFLQYEAMNNDFTITMGQEPQIEYHKSLNEDPFKVTLAETGLSTMTGGRILRAAQYLDDDTFMLTYGDGVSNVDIDALLRFHRQHGRLATVTVVRSVSRFGMMDVDTDGSVLRFVEKPVSSTWASAGFFVLNHRVLSYLTDDSCVFEQEPLERLAAEGQMAAFRHDGFFYAMDTYREYQALNKIWDDGTAAWKVW</sequence>
<keyword evidence="3" id="KW-1185">Reference proteome</keyword>
<dbReference type="InterPro" id="IPR029044">
    <property type="entry name" value="Nucleotide-diphossugar_trans"/>
</dbReference>
<dbReference type="KEGG" id="ahel:Q31a_64240"/>
<evidence type="ECO:0000313" key="2">
    <source>
        <dbReference type="EMBL" id="QDV28031.1"/>
    </source>
</evidence>